<dbReference type="Gene3D" id="3.40.1810.10">
    <property type="entry name" value="Transcription factor, MADS-box"/>
    <property type="match status" value="1"/>
</dbReference>
<dbReference type="InterPro" id="IPR002100">
    <property type="entry name" value="TF_MADSbox"/>
</dbReference>
<name>A0ABR1ZW74_9ROSI</name>
<dbReference type="SMART" id="SM00432">
    <property type="entry name" value="MADS"/>
    <property type="match status" value="1"/>
</dbReference>
<dbReference type="SUPFAM" id="SSF55455">
    <property type="entry name" value="SRF-like"/>
    <property type="match status" value="1"/>
</dbReference>
<evidence type="ECO:0000256" key="5">
    <source>
        <dbReference type="ARBA" id="ARBA00023242"/>
    </source>
</evidence>
<dbReference type="InterPro" id="IPR033896">
    <property type="entry name" value="MEF2-like_N"/>
</dbReference>
<evidence type="ECO:0000256" key="1">
    <source>
        <dbReference type="ARBA" id="ARBA00004123"/>
    </source>
</evidence>
<evidence type="ECO:0000259" key="6">
    <source>
        <dbReference type="PROSITE" id="PS50066"/>
    </source>
</evidence>
<evidence type="ECO:0000313" key="8">
    <source>
        <dbReference type="Proteomes" id="UP001396334"/>
    </source>
</evidence>
<organism evidence="7 8">
    <name type="scientific">Hibiscus sabdariffa</name>
    <name type="common">roselle</name>
    <dbReference type="NCBI Taxonomy" id="183260"/>
    <lineage>
        <taxon>Eukaryota</taxon>
        <taxon>Viridiplantae</taxon>
        <taxon>Streptophyta</taxon>
        <taxon>Embryophyta</taxon>
        <taxon>Tracheophyta</taxon>
        <taxon>Spermatophyta</taxon>
        <taxon>Magnoliopsida</taxon>
        <taxon>eudicotyledons</taxon>
        <taxon>Gunneridae</taxon>
        <taxon>Pentapetalae</taxon>
        <taxon>rosids</taxon>
        <taxon>malvids</taxon>
        <taxon>Malvales</taxon>
        <taxon>Malvaceae</taxon>
        <taxon>Malvoideae</taxon>
        <taxon>Hibiscus</taxon>
    </lineage>
</organism>
<keyword evidence="2" id="KW-0805">Transcription regulation</keyword>
<dbReference type="PANTHER" id="PTHR11945">
    <property type="entry name" value="MADS BOX PROTEIN"/>
    <property type="match status" value="1"/>
</dbReference>
<dbReference type="PROSITE" id="PS50066">
    <property type="entry name" value="MADS_BOX_2"/>
    <property type="match status" value="1"/>
</dbReference>
<keyword evidence="3" id="KW-0238">DNA-binding</keyword>
<evidence type="ECO:0000256" key="3">
    <source>
        <dbReference type="ARBA" id="ARBA00023125"/>
    </source>
</evidence>
<dbReference type="Proteomes" id="UP001396334">
    <property type="component" value="Unassembled WGS sequence"/>
</dbReference>
<dbReference type="Pfam" id="PF00319">
    <property type="entry name" value="SRF-TF"/>
    <property type="match status" value="1"/>
</dbReference>
<dbReference type="PANTHER" id="PTHR11945:SF229">
    <property type="entry name" value="AGAMOUS-LIKE 55-RELATED"/>
    <property type="match status" value="1"/>
</dbReference>
<accession>A0ABR1ZW74</accession>
<keyword evidence="8" id="KW-1185">Reference proteome</keyword>
<feature type="domain" description="MADS-box" evidence="6">
    <location>
        <begin position="1"/>
        <end position="61"/>
    </location>
</feature>
<evidence type="ECO:0000256" key="2">
    <source>
        <dbReference type="ARBA" id="ARBA00023015"/>
    </source>
</evidence>
<keyword evidence="4" id="KW-0804">Transcription</keyword>
<gene>
    <name evidence="7" type="ORF">V6N11_019443</name>
</gene>
<dbReference type="EMBL" id="JBBPBN010000523">
    <property type="protein sequence ID" value="KAK8484980.1"/>
    <property type="molecule type" value="Genomic_DNA"/>
</dbReference>
<sequence>MGRRKIEMKMVKDSSSRQVTFSKRRTGLFKKANELATLCAAQVAIVVFSPGGKPYSFGHPSVEVVAERFLNQDGRRRVSIPGQVVDQSQREANVGRLGRQLNTVLTLLQAETKRGEVLNEAIRESRRKLRHQKPINELNLDELFEMKGSMEELHENVRGRVSEIEASYSLLLLSNIVVKQA</sequence>
<dbReference type="PRINTS" id="PR00404">
    <property type="entry name" value="MADSDOMAIN"/>
</dbReference>
<evidence type="ECO:0000313" key="7">
    <source>
        <dbReference type="EMBL" id="KAK8484980.1"/>
    </source>
</evidence>
<keyword evidence="5" id="KW-0539">Nucleus</keyword>
<proteinExistence type="predicted"/>
<dbReference type="CDD" id="cd00265">
    <property type="entry name" value="MADS_MEF2_like"/>
    <property type="match status" value="1"/>
</dbReference>
<dbReference type="Gene3D" id="6.10.140.920">
    <property type="match status" value="1"/>
</dbReference>
<protein>
    <recommendedName>
        <fullName evidence="6">MADS-box domain-containing protein</fullName>
    </recommendedName>
</protein>
<reference evidence="7 8" key="1">
    <citation type="journal article" date="2024" name="G3 (Bethesda)">
        <title>Genome assembly of Hibiscus sabdariffa L. provides insights into metabolisms of medicinal natural products.</title>
        <authorList>
            <person name="Kim T."/>
        </authorList>
    </citation>
    <scope>NUCLEOTIDE SEQUENCE [LARGE SCALE GENOMIC DNA]</scope>
    <source>
        <strain evidence="7">TK-2024</strain>
        <tissue evidence="7">Old leaves</tissue>
    </source>
</reference>
<evidence type="ECO:0000256" key="4">
    <source>
        <dbReference type="ARBA" id="ARBA00023163"/>
    </source>
</evidence>
<comment type="caution">
    <text evidence="7">The sequence shown here is derived from an EMBL/GenBank/DDBJ whole genome shotgun (WGS) entry which is preliminary data.</text>
</comment>
<dbReference type="InterPro" id="IPR036879">
    <property type="entry name" value="TF_MADSbox_sf"/>
</dbReference>
<comment type="subcellular location">
    <subcellularLocation>
        <location evidence="1">Nucleus</location>
    </subcellularLocation>
</comment>